<evidence type="ECO:0000256" key="1">
    <source>
        <dbReference type="SAM" id="MobiDB-lite"/>
    </source>
</evidence>
<name>A0A9N9GNK3_9GLOM</name>
<protein>
    <submittedName>
        <fullName evidence="2">13447_t:CDS:1</fullName>
    </submittedName>
</protein>
<evidence type="ECO:0000313" key="2">
    <source>
        <dbReference type="EMBL" id="CAG8618671.1"/>
    </source>
</evidence>
<gene>
    <name evidence="2" type="ORF">AGERDE_LOCUS9954</name>
</gene>
<feature type="region of interest" description="Disordered" evidence="1">
    <location>
        <begin position="1"/>
        <end position="40"/>
    </location>
</feature>
<sequence length="133" mass="15749">RANEATDKSTENSPEKSQEQIKDEDSIKLRKGKLSKENLHDGSSDKIFFALYLKISNAEKQNDEVRHELLRSYYYFGEELEKHLIQYKDLEEHEAQKKVNNEVKEQLLKDVSRPTIRKKNKKSSKDLWPFFSC</sequence>
<evidence type="ECO:0000313" key="3">
    <source>
        <dbReference type="Proteomes" id="UP000789831"/>
    </source>
</evidence>
<dbReference type="OrthoDB" id="2398413at2759"/>
<keyword evidence="3" id="KW-1185">Reference proteome</keyword>
<reference evidence="2" key="1">
    <citation type="submission" date="2021-06" db="EMBL/GenBank/DDBJ databases">
        <authorList>
            <person name="Kallberg Y."/>
            <person name="Tangrot J."/>
            <person name="Rosling A."/>
        </authorList>
    </citation>
    <scope>NUCLEOTIDE SEQUENCE</scope>
    <source>
        <strain evidence="2">MT106</strain>
    </source>
</reference>
<dbReference type="AlphaFoldDB" id="A0A9N9GNK3"/>
<dbReference type="Proteomes" id="UP000789831">
    <property type="component" value="Unassembled WGS sequence"/>
</dbReference>
<accession>A0A9N9GNK3</accession>
<organism evidence="2 3">
    <name type="scientific">Ambispora gerdemannii</name>
    <dbReference type="NCBI Taxonomy" id="144530"/>
    <lineage>
        <taxon>Eukaryota</taxon>
        <taxon>Fungi</taxon>
        <taxon>Fungi incertae sedis</taxon>
        <taxon>Mucoromycota</taxon>
        <taxon>Glomeromycotina</taxon>
        <taxon>Glomeromycetes</taxon>
        <taxon>Archaeosporales</taxon>
        <taxon>Ambisporaceae</taxon>
        <taxon>Ambispora</taxon>
    </lineage>
</organism>
<proteinExistence type="predicted"/>
<dbReference type="EMBL" id="CAJVPL010002740">
    <property type="protein sequence ID" value="CAG8618671.1"/>
    <property type="molecule type" value="Genomic_DNA"/>
</dbReference>
<feature type="non-terminal residue" evidence="2">
    <location>
        <position position="133"/>
    </location>
</feature>
<comment type="caution">
    <text evidence="2">The sequence shown here is derived from an EMBL/GenBank/DDBJ whole genome shotgun (WGS) entry which is preliminary data.</text>
</comment>